<sequence>MTREAKQLNLDSNVPIYSKDTKLTYLPQWPQHLWILFHSLLPLVVHQILLPYFDIAALNKSSVCAIYSTAYYLIAFREAHVLRRLARKYGYLDGDVRRRNRVSEFGRARAFVSLFTSAVSRVGMTILLTYVPSKSPAVVLSQPSWWLRLAIQIDLYPLALDLWFYWYHRAMHEFPTLWGYHRMHHLTKHPNASLAAYAGNVQKFIDMVAVPMMTFATFKAFGHSLGFYEWWICHEYVVYTELWGHSGVRVHWAPPSTLIWVLKYLGAEMVVEDHDLHHRRGWRESHNYGKQSRLWDRAFGTCGDRIESVEENVDYSTNAYMPIF</sequence>
<organism evidence="7 8">
    <name type="scientific">Fusarium culmorum</name>
    <dbReference type="NCBI Taxonomy" id="5516"/>
    <lineage>
        <taxon>Eukaryota</taxon>
        <taxon>Fungi</taxon>
        <taxon>Dikarya</taxon>
        <taxon>Ascomycota</taxon>
        <taxon>Pezizomycotina</taxon>
        <taxon>Sordariomycetes</taxon>
        <taxon>Hypocreomycetidae</taxon>
        <taxon>Hypocreales</taxon>
        <taxon>Nectriaceae</taxon>
        <taxon>Fusarium</taxon>
    </lineage>
</organism>
<dbReference type="Pfam" id="PF04116">
    <property type="entry name" value="FA_hydroxylase"/>
    <property type="match status" value="1"/>
</dbReference>
<keyword evidence="3 5" id="KW-1133">Transmembrane helix</keyword>
<dbReference type="OrthoDB" id="6354873at2759"/>
<dbReference type="GO" id="GO:0008610">
    <property type="term" value="P:lipid biosynthetic process"/>
    <property type="evidence" value="ECO:0007669"/>
    <property type="project" value="InterPro"/>
</dbReference>
<evidence type="ECO:0000256" key="5">
    <source>
        <dbReference type="SAM" id="Phobius"/>
    </source>
</evidence>
<evidence type="ECO:0000256" key="4">
    <source>
        <dbReference type="ARBA" id="ARBA00023136"/>
    </source>
</evidence>
<reference evidence="7 8" key="1">
    <citation type="submission" date="2018-02" db="EMBL/GenBank/DDBJ databases">
        <title>Fusarium culmorum secondary metabolites in fungal-bacterial-plant interactions.</title>
        <authorList>
            <person name="Schmidt R."/>
        </authorList>
    </citation>
    <scope>NUCLEOTIDE SEQUENCE [LARGE SCALE GENOMIC DNA]</scope>
    <source>
        <strain evidence="7 8">PV</strain>
    </source>
</reference>
<protein>
    <recommendedName>
        <fullName evidence="6">Fatty acid hydroxylase domain-containing protein</fullName>
    </recommendedName>
</protein>
<evidence type="ECO:0000256" key="2">
    <source>
        <dbReference type="ARBA" id="ARBA00022692"/>
    </source>
</evidence>
<evidence type="ECO:0000259" key="6">
    <source>
        <dbReference type="Pfam" id="PF04116"/>
    </source>
</evidence>
<accession>A0A2T4GV30</accession>
<feature type="transmembrane region" description="Helical" evidence="5">
    <location>
        <begin position="108"/>
        <end position="133"/>
    </location>
</feature>
<comment type="subcellular location">
    <subcellularLocation>
        <location evidence="1">Membrane</location>
    </subcellularLocation>
</comment>
<dbReference type="AlphaFoldDB" id="A0A2T4GV30"/>
<evidence type="ECO:0000256" key="1">
    <source>
        <dbReference type="ARBA" id="ARBA00004370"/>
    </source>
</evidence>
<dbReference type="GO" id="GO:0016020">
    <property type="term" value="C:membrane"/>
    <property type="evidence" value="ECO:0007669"/>
    <property type="project" value="UniProtKB-SubCell"/>
</dbReference>
<gene>
    <name evidence="7" type="ORF">FCULG_00007042</name>
</gene>
<proteinExistence type="predicted"/>
<dbReference type="Proteomes" id="UP000241587">
    <property type="component" value="Unassembled WGS sequence"/>
</dbReference>
<dbReference type="InterPro" id="IPR006694">
    <property type="entry name" value="Fatty_acid_hydroxylase"/>
</dbReference>
<dbReference type="GO" id="GO:0005506">
    <property type="term" value="F:iron ion binding"/>
    <property type="evidence" value="ECO:0007669"/>
    <property type="project" value="InterPro"/>
</dbReference>
<comment type="caution">
    <text evidence="7">The sequence shown here is derived from an EMBL/GenBank/DDBJ whole genome shotgun (WGS) entry which is preliminary data.</text>
</comment>
<evidence type="ECO:0000313" key="8">
    <source>
        <dbReference type="Proteomes" id="UP000241587"/>
    </source>
</evidence>
<dbReference type="GO" id="GO:0016491">
    <property type="term" value="F:oxidoreductase activity"/>
    <property type="evidence" value="ECO:0007669"/>
    <property type="project" value="InterPro"/>
</dbReference>
<keyword evidence="4 5" id="KW-0472">Membrane</keyword>
<name>A0A2T4GV30_FUSCU</name>
<keyword evidence="8" id="KW-1185">Reference proteome</keyword>
<keyword evidence="2 5" id="KW-0812">Transmembrane</keyword>
<dbReference type="PANTHER" id="PTHR11863">
    <property type="entry name" value="STEROL DESATURASE"/>
    <property type="match status" value="1"/>
</dbReference>
<evidence type="ECO:0000256" key="3">
    <source>
        <dbReference type="ARBA" id="ARBA00022989"/>
    </source>
</evidence>
<dbReference type="EMBL" id="PVEM01000006">
    <property type="protein sequence ID" value="PTD07412.1"/>
    <property type="molecule type" value="Genomic_DNA"/>
</dbReference>
<evidence type="ECO:0000313" key="7">
    <source>
        <dbReference type="EMBL" id="PTD07412.1"/>
    </source>
</evidence>
<feature type="domain" description="Fatty acid hydroxylase" evidence="6">
    <location>
        <begin position="157"/>
        <end position="301"/>
    </location>
</feature>
<dbReference type="OMA" id="ACHEVPW"/>
<feature type="transmembrane region" description="Helical" evidence="5">
    <location>
        <begin position="145"/>
        <end position="167"/>
    </location>
</feature>
<dbReference type="InterPro" id="IPR050307">
    <property type="entry name" value="Sterol_Desaturase_Related"/>
</dbReference>